<dbReference type="PANTHER" id="PTHR22752">
    <property type="entry name" value="G PROTEIN-COUPLED RECEPTOR"/>
    <property type="match status" value="1"/>
</dbReference>
<evidence type="ECO:0000256" key="7">
    <source>
        <dbReference type="ARBA" id="ARBA00023170"/>
    </source>
</evidence>
<evidence type="ECO:0000256" key="5">
    <source>
        <dbReference type="ARBA" id="ARBA00023040"/>
    </source>
</evidence>
<feature type="transmembrane region" description="Helical" evidence="10">
    <location>
        <begin position="26"/>
        <end position="51"/>
    </location>
</feature>
<dbReference type="SUPFAM" id="SSF81321">
    <property type="entry name" value="Family A G protein-coupled receptor-like"/>
    <property type="match status" value="1"/>
</dbReference>
<evidence type="ECO:0000256" key="10">
    <source>
        <dbReference type="SAM" id="Phobius"/>
    </source>
</evidence>
<evidence type="ECO:0000256" key="9">
    <source>
        <dbReference type="RuleBase" id="RU000688"/>
    </source>
</evidence>
<reference evidence="12 13" key="1">
    <citation type="submission" date="2024-01" db="EMBL/GenBank/DDBJ databases">
        <title>The genome of the rayed Mediterranean limpet Patella caerulea (Linnaeus, 1758).</title>
        <authorList>
            <person name="Anh-Thu Weber A."/>
            <person name="Halstead-Nussloch G."/>
        </authorList>
    </citation>
    <scope>NUCLEOTIDE SEQUENCE [LARGE SCALE GENOMIC DNA]</scope>
    <source>
        <strain evidence="12">AATW-2023a</strain>
        <tissue evidence="12">Whole specimen</tissue>
    </source>
</reference>
<gene>
    <name evidence="12" type="ORF">SNE40_009932</name>
</gene>
<comment type="similarity">
    <text evidence="9">Belongs to the G-protein coupled receptor 1 family.</text>
</comment>
<evidence type="ECO:0000256" key="4">
    <source>
        <dbReference type="ARBA" id="ARBA00022989"/>
    </source>
</evidence>
<comment type="subcellular location">
    <subcellularLocation>
        <location evidence="1">Cell membrane</location>
        <topology evidence="1">Multi-pass membrane protein</topology>
    </subcellularLocation>
</comment>
<keyword evidence="4 10" id="KW-1133">Transmembrane helix</keyword>
<dbReference type="Proteomes" id="UP001347796">
    <property type="component" value="Unassembled WGS sequence"/>
</dbReference>
<dbReference type="PRINTS" id="PR00237">
    <property type="entry name" value="GPCRRHODOPSN"/>
</dbReference>
<keyword evidence="13" id="KW-1185">Reference proteome</keyword>
<feature type="transmembrane region" description="Helical" evidence="10">
    <location>
        <begin position="187"/>
        <end position="211"/>
    </location>
</feature>
<keyword evidence="2" id="KW-1003">Cell membrane</keyword>
<keyword evidence="5 9" id="KW-0297">G-protein coupled receptor</keyword>
<evidence type="ECO:0000259" key="11">
    <source>
        <dbReference type="PROSITE" id="PS50262"/>
    </source>
</evidence>
<evidence type="ECO:0000256" key="2">
    <source>
        <dbReference type="ARBA" id="ARBA00022475"/>
    </source>
</evidence>
<feature type="transmembrane region" description="Helical" evidence="10">
    <location>
        <begin position="143"/>
        <end position="167"/>
    </location>
</feature>
<feature type="transmembrane region" description="Helical" evidence="10">
    <location>
        <begin position="248"/>
        <end position="266"/>
    </location>
</feature>
<dbReference type="PROSITE" id="PS00237">
    <property type="entry name" value="G_PROTEIN_RECEP_F1_1"/>
    <property type="match status" value="1"/>
</dbReference>
<dbReference type="GO" id="GO:0004930">
    <property type="term" value="F:G protein-coupled receptor activity"/>
    <property type="evidence" value="ECO:0007669"/>
    <property type="project" value="UniProtKB-KW"/>
</dbReference>
<dbReference type="SMART" id="SM01381">
    <property type="entry name" value="7TM_GPCR_Srsx"/>
    <property type="match status" value="1"/>
</dbReference>
<dbReference type="PROSITE" id="PS50262">
    <property type="entry name" value="G_PROTEIN_RECEP_F1_2"/>
    <property type="match status" value="1"/>
</dbReference>
<evidence type="ECO:0000256" key="3">
    <source>
        <dbReference type="ARBA" id="ARBA00022692"/>
    </source>
</evidence>
<protein>
    <recommendedName>
        <fullName evidence="11">G-protein coupled receptors family 1 profile domain-containing protein</fullName>
    </recommendedName>
</protein>
<sequence length="350" mass="40803">MNSLNFSTNYSNETGTGNLRTLHENVIWSVILFVVVLEAIIGNLFVIISVFRFSYLREEISNLFIVNLSITDLSTSIVVMLSSLGTFIADVWPFGKFWCYFVCAANYCLIIVSMMTLCFISIDRYVAIVYPFYYPNKITKKRVICMIFYTWFQGILFSIIPVLYHWIEFDYWEVICAISWYKEREQALYYVIFAFLLCFLLPGLVLAYCYCRVLTIAHQQHRRHQEQRNNINSVYNSSSTKYSTSSKAVKSLLIVVLAYFLCMTPFSCTKLYKVSVDEEKPLPNYMSLLASIMAFCSSAVNPLIYGIFRKDFRHAYKKIWMQIIRRNSVEASSTSHNNFPLVTNYNIQQP</sequence>
<dbReference type="GO" id="GO:0005886">
    <property type="term" value="C:plasma membrane"/>
    <property type="evidence" value="ECO:0007669"/>
    <property type="project" value="UniProtKB-SubCell"/>
</dbReference>
<accession>A0AAN8JTG9</accession>
<dbReference type="Gene3D" id="1.20.1070.10">
    <property type="entry name" value="Rhodopsin 7-helix transmembrane proteins"/>
    <property type="match status" value="1"/>
</dbReference>
<dbReference type="InterPro" id="IPR017452">
    <property type="entry name" value="GPCR_Rhodpsn_7TM"/>
</dbReference>
<proteinExistence type="inferred from homology"/>
<name>A0AAN8JTG9_PATCE</name>
<keyword evidence="6 10" id="KW-0472">Membrane</keyword>
<evidence type="ECO:0000256" key="1">
    <source>
        <dbReference type="ARBA" id="ARBA00004651"/>
    </source>
</evidence>
<feature type="domain" description="G-protein coupled receptors family 1 profile" evidence="11">
    <location>
        <begin position="42"/>
        <end position="305"/>
    </location>
</feature>
<organism evidence="12 13">
    <name type="scientific">Patella caerulea</name>
    <name type="common">Rayed Mediterranean limpet</name>
    <dbReference type="NCBI Taxonomy" id="87958"/>
    <lineage>
        <taxon>Eukaryota</taxon>
        <taxon>Metazoa</taxon>
        <taxon>Spiralia</taxon>
        <taxon>Lophotrochozoa</taxon>
        <taxon>Mollusca</taxon>
        <taxon>Gastropoda</taxon>
        <taxon>Patellogastropoda</taxon>
        <taxon>Patelloidea</taxon>
        <taxon>Patellidae</taxon>
        <taxon>Patella</taxon>
    </lineage>
</organism>
<dbReference type="Pfam" id="PF00001">
    <property type="entry name" value="7tm_1"/>
    <property type="match status" value="1"/>
</dbReference>
<keyword evidence="8 9" id="KW-0807">Transducer</keyword>
<dbReference type="AlphaFoldDB" id="A0AAN8JTG9"/>
<evidence type="ECO:0000256" key="8">
    <source>
        <dbReference type="ARBA" id="ARBA00023224"/>
    </source>
</evidence>
<evidence type="ECO:0000313" key="12">
    <source>
        <dbReference type="EMBL" id="KAK6182200.1"/>
    </source>
</evidence>
<feature type="transmembrane region" description="Helical" evidence="10">
    <location>
        <begin position="97"/>
        <end position="122"/>
    </location>
</feature>
<evidence type="ECO:0000313" key="13">
    <source>
        <dbReference type="Proteomes" id="UP001347796"/>
    </source>
</evidence>
<feature type="transmembrane region" description="Helical" evidence="10">
    <location>
        <begin position="286"/>
        <end position="308"/>
    </location>
</feature>
<feature type="transmembrane region" description="Helical" evidence="10">
    <location>
        <begin position="63"/>
        <end position="85"/>
    </location>
</feature>
<keyword evidence="3 9" id="KW-0812">Transmembrane</keyword>
<dbReference type="CDD" id="cd00637">
    <property type="entry name" value="7tm_classA_rhodopsin-like"/>
    <property type="match status" value="1"/>
</dbReference>
<evidence type="ECO:0000256" key="6">
    <source>
        <dbReference type="ARBA" id="ARBA00023136"/>
    </source>
</evidence>
<keyword evidence="7 9" id="KW-0675">Receptor</keyword>
<comment type="caution">
    <text evidence="12">The sequence shown here is derived from an EMBL/GenBank/DDBJ whole genome shotgun (WGS) entry which is preliminary data.</text>
</comment>
<dbReference type="EMBL" id="JAZGQO010000007">
    <property type="protein sequence ID" value="KAK6182200.1"/>
    <property type="molecule type" value="Genomic_DNA"/>
</dbReference>
<dbReference type="InterPro" id="IPR000276">
    <property type="entry name" value="GPCR_Rhodpsn"/>
</dbReference>